<keyword evidence="4 5" id="KW-0413">Isomerase</keyword>
<comment type="catalytic activity">
    <reaction evidence="1 5 6">
        <text>[protein]-peptidylproline (omega=180) = [protein]-peptidylproline (omega=0)</text>
        <dbReference type="Rhea" id="RHEA:16237"/>
        <dbReference type="Rhea" id="RHEA-COMP:10747"/>
        <dbReference type="Rhea" id="RHEA-COMP:10748"/>
        <dbReference type="ChEBI" id="CHEBI:83833"/>
        <dbReference type="ChEBI" id="CHEBI:83834"/>
        <dbReference type="EC" id="5.2.1.8"/>
    </reaction>
</comment>
<evidence type="ECO:0000256" key="7">
    <source>
        <dbReference type="SAM" id="SignalP"/>
    </source>
</evidence>
<dbReference type="EMBL" id="WWCT01000011">
    <property type="protein sequence ID" value="MYN27629.1"/>
    <property type="molecule type" value="Genomic_DNA"/>
</dbReference>
<comment type="similarity">
    <text evidence="2 6">Belongs to the FKBP-type PPIase family.</text>
</comment>
<protein>
    <recommendedName>
        <fullName evidence="6">Peptidyl-prolyl cis-trans isomerase</fullName>
        <ecNumber evidence="6">5.2.1.8</ecNumber>
    </recommendedName>
</protein>
<feature type="domain" description="PPIase FKBP-type" evidence="8">
    <location>
        <begin position="54"/>
        <end position="160"/>
    </location>
</feature>
<gene>
    <name evidence="9" type="ORF">GTP69_14530</name>
</gene>
<dbReference type="InterPro" id="IPR046357">
    <property type="entry name" value="PPIase_dom_sf"/>
</dbReference>
<sequence length="291" mass="29873">MKAMLKLFAVAVCAAVLAACGGGGDKTPKVPVVVQPAYKMTETAVGTGRAAASGDLVTFTYVGYLYDANQAANGYRGEKIESSVDIGTTFTATVGVGAMLTGWDQTLIGMQAGGKRTAILPANLAYGANTRDAQIVNGIKYAAITPNAPLVYDFVMVNVSPQVVIPNVPATELKTIDVTTGTGTAVVSGQTVSVRYTGWLYDGTRSTFKGAKFDDNTATGDALLKFVTGSTDVISGFSTGVIGMQLNGTRTIIIPANLAYGATAKAGNARYGVAIPANSALVFDVTLVSSP</sequence>
<dbReference type="PANTHER" id="PTHR43811">
    <property type="entry name" value="FKBP-TYPE PEPTIDYL-PROLYL CIS-TRANS ISOMERASE FKPA"/>
    <property type="match status" value="1"/>
</dbReference>
<keyword evidence="7" id="KW-0732">Signal</keyword>
<feature type="domain" description="PPIase FKBP-type" evidence="8">
    <location>
        <begin position="189"/>
        <end position="291"/>
    </location>
</feature>
<keyword evidence="3 5" id="KW-0697">Rotamase</keyword>
<evidence type="ECO:0000313" key="9">
    <source>
        <dbReference type="EMBL" id="MYN27629.1"/>
    </source>
</evidence>
<evidence type="ECO:0000256" key="2">
    <source>
        <dbReference type="ARBA" id="ARBA00006577"/>
    </source>
</evidence>
<evidence type="ECO:0000259" key="8">
    <source>
        <dbReference type="PROSITE" id="PS50059"/>
    </source>
</evidence>
<dbReference type="Gene3D" id="3.10.50.40">
    <property type="match status" value="2"/>
</dbReference>
<dbReference type="SUPFAM" id="SSF54534">
    <property type="entry name" value="FKBP-like"/>
    <property type="match status" value="2"/>
</dbReference>
<keyword evidence="10" id="KW-1185">Reference proteome</keyword>
<dbReference type="Proteomes" id="UP000642144">
    <property type="component" value="Unassembled WGS sequence"/>
</dbReference>
<evidence type="ECO:0000313" key="10">
    <source>
        <dbReference type="Proteomes" id="UP000642144"/>
    </source>
</evidence>
<dbReference type="PROSITE" id="PS50059">
    <property type="entry name" value="FKBP_PPIASE"/>
    <property type="match status" value="2"/>
</dbReference>
<evidence type="ECO:0000256" key="5">
    <source>
        <dbReference type="PROSITE-ProRule" id="PRU00277"/>
    </source>
</evidence>
<accession>A0ABW9W1N5</accession>
<dbReference type="PANTHER" id="PTHR43811:SF19">
    <property type="entry name" value="39 KDA FK506-BINDING NUCLEAR PROTEIN"/>
    <property type="match status" value="1"/>
</dbReference>
<dbReference type="EC" id="5.2.1.8" evidence="6"/>
<dbReference type="Pfam" id="PF00254">
    <property type="entry name" value="FKBP_C"/>
    <property type="match status" value="2"/>
</dbReference>
<comment type="caution">
    <text evidence="9">The sequence shown here is derived from an EMBL/GenBank/DDBJ whole genome shotgun (WGS) entry which is preliminary data.</text>
</comment>
<feature type="signal peptide" evidence="7">
    <location>
        <begin position="1"/>
        <end position="18"/>
    </location>
</feature>
<evidence type="ECO:0000256" key="3">
    <source>
        <dbReference type="ARBA" id="ARBA00023110"/>
    </source>
</evidence>
<evidence type="ECO:0000256" key="1">
    <source>
        <dbReference type="ARBA" id="ARBA00000971"/>
    </source>
</evidence>
<evidence type="ECO:0000256" key="4">
    <source>
        <dbReference type="ARBA" id="ARBA00023235"/>
    </source>
</evidence>
<dbReference type="InterPro" id="IPR001179">
    <property type="entry name" value="PPIase_FKBP_dom"/>
</dbReference>
<feature type="chain" id="PRO_5047229106" description="Peptidyl-prolyl cis-trans isomerase" evidence="7">
    <location>
        <begin position="19"/>
        <end position="291"/>
    </location>
</feature>
<reference evidence="9 10" key="1">
    <citation type="submission" date="2019-12" db="EMBL/GenBank/DDBJ databases">
        <title>Novel species isolated from a subtropical stream in China.</title>
        <authorList>
            <person name="Lu H."/>
        </authorList>
    </citation>
    <scope>NUCLEOTIDE SEQUENCE [LARGE SCALE GENOMIC DNA]</scope>
    <source>
        <strain evidence="9 10">CY42W</strain>
    </source>
</reference>
<evidence type="ECO:0000256" key="6">
    <source>
        <dbReference type="RuleBase" id="RU003915"/>
    </source>
</evidence>
<proteinExistence type="inferred from homology"/>
<dbReference type="PROSITE" id="PS51257">
    <property type="entry name" value="PROKAR_LIPOPROTEIN"/>
    <property type="match status" value="1"/>
</dbReference>
<name>A0ABW9W1N5_9BURK</name>
<organism evidence="9 10">
    <name type="scientific">Duganella levis</name>
    <dbReference type="NCBI Taxonomy" id="2692169"/>
    <lineage>
        <taxon>Bacteria</taxon>
        <taxon>Pseudomonadati</taxon>
        <taxon>Pseudomonadota</taxon>
        <taxon>Betaproteobacteria</taxon>
        <taxon>Burkholderiales</taxon>
        <taxon>Oxalobacteraceae</taxon>
        <taxon>Telluria group</taxon>
        <taxon>Duganella</taxon>
    </lineage>
</organism>
<dbReference type="GO" id="GO:0016853">
    <property type="term" value="F:isomerase activity"/>
    <property type="evidence" value="ECO:0007669"/>
    <property type="project" value="UniProtKB-KW"/>
</dbReference>